<feature type="coiled-coil region" evidence="2">
    <location>
        <begin position="180"/>
        <end position="221"/>
    </location>
</feature>
<evidence type="ECO:0000259" key="4">
    <source>
        <dbReference type="PROSITE" id="PS50158"/>
    </source>
</evidence>
<evidence type="ECO:0000256" key="3">
    <source>
        <dbReference type="SAM" id="MobiDB-lite"/>
    </source>
</evidence>
<dbReference type="EMBL" id="BKCJ010067080">
    <property type="protein sequence ID" value="GEW63884.1"/>
    <property type="molecule type" value="Genomic_DNA"/>
</dbReference>
<dbReference type="InterPro" id="IPR013103">
    <property type="entry name" value="RVT_2"/>
</dbReference>
<dbReference type="InterPro" id="IPR001878">
    <property type="entry name" value="Znf_CCHC"/>
</dbReference>
<organism evidence="5">
    <name type="scientific">Tanacetum cinerariifolium</name>
    <name type="common">Dalmatian daisy</name>
    <name type="synonym">Chrysanthemum cinerariifolium</name>
    <dbReference type="NCBI Taxonomy" id="118510"/>
    <lineage>
        <taxon>Eukaryota</taxon>
        <taxon>Viridiplantae</taxon>
        <taxon>Streptophyta</taxon>
        <taxon>Embryophyta</taxon>
        <taxon>Tracheophyta</taxon>
        <taxon>Spermatophyta</taxon>
        <taxon>Magnoliopsida</taxon>
        <taxon>eudicotyledons</taxon>
        <taxon>Gunneridae</taxon>
        <taxon>Pentapetalae</taxon>
        <taxon>asterids</taxon>
        <taxon>campanulids</taxon>
        <taxon>Asterales</taxon>
        <taxon>Asteraceae</taxon>
        <taxon>Asteroideae</taxon>
        <taxon>Anthemideae</taxon>
        <taxon>Anthemidinae</taxon>
        <taxon>Tanacetum</taxon>
    </lineage>
</organism>
<feature type="region of interest" description="Disordered" evidence="3">
    <location>
        <begin position="444"/>
        <end position="490"/>
    </location>
</feature>
<dbReference type="Pfam" id="PF25597">
    <property type="entry name" value="SH3_retrovirus"/>
    <property type="match status" value="1"/>
</dbReference>
<dbReference type="InterPro" id="IPR043502">
    <property type="entry name" value="DNA/RNA_pol_sf"/>
</dbReference>
<feature type="compositionally biased region" description="Basic and acidic residues" evidence="3">
    <location>
        <begin position="461"/>
        <end position="482"/>
    </location>
</feature>
<dbReference type="SUPFAM" id="SSF57756">
    <property type="entry name" value="Retrovirus zinc finger-like domains"/>
    <property type="match status" value="1"/>
</dbReference>
<reference evidence="5" key="1">
    <citation type="journal article" date="2019" name="Sci. Rep.">
        <title>Draft genome of Tanacetum cinerariifolium, the natural source of mosquito coil.</title>
        <authorList>
            <person name="Yamashiro T."/>
            <person name="Shiraishi A."/>
            <person name="Satake H."/>
            <person name="Nakayama K."/>
        </authorList>
    </citation>
    <scope>NUCLEOTIDE SEQUENCE</scope>
</reference>
<feature type="domain" description="CCHC-type" evidence="4">
    <location>
        <begin position="33"/>
        <end position="49"/>
    </location>
</feature>
<proteinExistence type="predicted"/>
<dbReference type="Pfam" id="PF07727">
    <property type="entry name" value="RVT_2"/>
    <property type="match status" value="1"/>
</dbReference>
<dbReference type="SUPFAM" id="SSF56672">
    <property type="entry name" value="DNA/RNA polymerases"/>
    <property type="match status" value="1"/>
</dbReference>
<dbReference type="InterPro" id="IPR057670">
    <property type="entry name" value="SH3_retrovirus"/>
</dbReference>
<feature type="compositionally biased region" description="Polar residues" evidence="3">
    <location>
        <begin position="444"/>
        <end position="460"/>
    </location>
</feature>
<dbReference type="GO" id="GO:0008270">
    <property type="term" value="F:zinc ion binding"/>
    <property type="evidence" value="ECO:0007669"/>
    <property type="project" value="UniProtKB-KW"/>
</dbReference>
<protein>
    <recommendedName>
        <fullName evidence="4">CCHC-type domain-containing protein</fullName>
    </recommendedName>
</protein>
<dbReference type="GO" id="GO:0003676">
    <property type="term" value="F:nucleic acid binding"/>
    <property type="evidence" value="ECO:0007669"/>
    <property type="project" value="InterPro"/>
</dbReference>
<sequence>MLTMRVRRFLKKIRRKLTINGNDTIGFDKSNVKCYNCHKRGHFARECRSPRSQDTKNKESTRRVVPVETPASTALVSCDRLGGYDWSDQAEEGPNYALMAYTSTSSNSKVSTNSTCTKSCLETVKILKSQNEQLTKDLKKSELMVLGYKSSFESVEERLKLFKINESVYIEDIKLLKVEIQMKDIAITELRRKLDLAQKEKDKIQLTIDKLENTSKSLNKLIDCQIVDNCKKGLGKHVVENCDAKTSETKPKDVRKNNDAPIIEEWVSDDEDEEGNPQMDLQDKGVIDSGCSRHMTRNMSYLTNYEEIDGGYVAFGGNPKGGKITSKDHLGKFFGKADEGFFVGYSINNKAFRVFNSRKLIVKENLHIRFSDNTSNVVGSRPDWLFDIDALTKTMNYEPIVAGTQSNGFAGTKACDNADQARKKKEPVKDYILLPLWTADLPFSQDSKSSQDDGFQTSSDSGKKVDEDPSKGSECRDQEHNDNVNSTNNVNAASTTIVNVVSENKSNELLFDPDMPALEDISTFNSLSDHEDDDEEADINNMGTTIPVSHVPTTRIHKDHPFNQVIESLHSTTQTRNMSKNLEEHGFVSTIHQRTNHKDLQNCLFICFLSQKNPKRAKGTKWIFRNKKDERVYQMDVKSAFLYGKIEEGVYVCQPSGFEDPYFSDKVYKVKKALYGLHQAPRAWYETLSTYLLDNGIHRGKINKTLFIRRHKGDIFLVQVYMDDIIFGSTKKELCIAFEKMMHEKFQMSSMGELTFFLGFQIKQKQDEIFISQDKYVTKILKKYEFTKVKNASTPMETQKPLLKDEDDDEANVHMYRSMIGSLICLTLTPPNYDTQWNTIFRVLLHNTCTRVPCMRIRSSLNLIVESFMIPKRRNRRRSKQIVKPELCTIVETPVANMADTRTMSKLLQAPTEGYGDVIVIPAILVKDFELKVRLLQLVTSSQLYGFKRDDPHAHIRAARTWLEKEPPRFIHTWEDLKFDETFSEAWDRFKDLRECPHHGFLELHQIDTFYNALTQSDQDSLNAAAGGNLLNRTPRDALTIIKNKSKELVLMNKANQQASLKAIEETCVTCGGPHPTMSVLPSVATLFMLVQPYGPTIKEPNPKPSIPYPSRLNDQKLREKTNSQMLKFLQIFQRLHFELSFTDALLHIPEFASTFKSLLRFESCMALADLGASINLMPLSVWKKLSLPDLTLARMTLELATKSFAYPAVPLLFLILLLVSHLFETSDSLLEEFADELALLDPFPSGNKDRKFYFEADLREIEFLLNQDPSTESNIETIDPILEKFTDEPSLNYLPPPGDDDDDLFNLKSDNDEWKRLLYGDYYKEIDSEKDKNKDSKMKSLFFEAHIVESNDLLPQLLDSDSTLPEESFKSASLSLSPFENKDKVFNPGIHILGRTQISKGESKDKDLKDKDLILEECNSLPISSDQELRFFLELTVIET</sequence>
<accession>A0A699H0S8</accession>
<evidence type="ECO:0000313" key="5">
    <source>
        <dbReference type="EMBL" id="GEW63884.1"/>
    </source>
</evidence>
<dbReference type="PROSITE" id="PS50158">
    <property type="entry name" value="ZF_CCHC"/>
    <property type="match status" value="1"/>
</dbReference>
<keyword evidence="2" id="KW-0175">Coiled coil</keyword>
<name>A0A699H0S8_TANCI</name>
<dbReference type="Pfam" id="PF00098">
    <property type="entry name" value="zf-CCHC"/>
    <property type="match status" value="1"/>
</dbReference>
<dbReference type="SMART" id="SM00343">
    <property type="entry name" value="ZnF_C2HC"/>
    <property type="match status" value="1"/>
</dbReference>
<keyword evidence="1" id="KW-0479">Metal-binding</keyword>
<gene>
    <name evidence="5" type="ORF">Tci_235860</name>
</gene>
<dbReference type="InterPro" id="IPR036875">
    <property type="entry name" value="Znf_CCHC_sf"/>
</dbReference>
<dbReference type="Gene3D" id="4.10.60.10">
    <property type="entry name" value="Zinc finger, CCHC-type"/>
    <property type="match status" value="1"/>
</dbReference>
<comment type="caution">
    <text evidence="5">The sequence shown here is derived from an EMBL/GenBank/DDBJ whole genome shotgun (WGS) entry which is preliminary data.</text>
</comment>
<evidence type="ECO:0000256" key="1">
    <source>
        <dbReference type="PROSITE-ProRule" id="PRU00047"/>
    </source>
</evidence>
<evidence type="ECO:0000256" key="2">
    <source>
        <dbReference type="SAM" id="Coils"/>
    </source>
</evidence>
<keyword evidence="1" id="KW-0863">Zinc-finger</keyword>
<keyword evidence="1" id="KW-0862">Zinc</keyword>